<organism evidence="2 3">
    <name type="scientific">Sphaeroforma arctica JP610</name>
    <dbReference type="NCBI Taxonomy" id="667725"/>
    <lineage>
        <taxon>Eukaryota</taxon>
        <taxon>Ichthyosporea</taxon>
        <taxon>Ichthyophonida</taxon>
        <taxon>Sphaeroforma</taxon>
    </lineage>
</organism>
<keyword evidence="3" id="KW-1185">Reference proteome</keyword>
<evidence type="ECO:0000256" key="1">
    <source>
        <dbReference type="SAM" id="MobiDB-lite"/>
    </source>
</evidence>
<feature type="compositionally biased region" description="Basic residues" evidence="1">
    <location>
        <begin position="336"/>
        <end position="349"/>
    </location>
</feature>
<feature type="compositionally biased region" description="Basic residues" evidence="1">
    <location>
        <begin position="290"/>
        <end position="304"/>
    </location>
</feature>
<feature type="compositionally biased region" description="Basic and acidic residues" evidence="1">
    <location>
        <begin position="52"/>
        <end position="87"/>
    </location>
</feature>
<reference evidence="2 3" key="1">
    <citation type="submission" date="2011-02" db="EMBL/GenBank/DDBJ databases">
        <title>The Genome Sequence of Sphaeroforma arctica JP610.</title>
        <authorList>
            <consortium name="The Broad Institute Genome Sequencing Platform"/>
            <person name="Russ C."/>
            <person name="Cuomo C."/>
            <person name="Young S.K."/>
            <person name="Zeng Q."/>
            <person name="Gargeya S."/>
            <person name="Alvarado L."/>
            <person name="Berlin A."/>
            <person name="Chapman S.B."/>
            <person name="Chen Z."/>
            <person name="Freedman E."/>
            <person name="Gellesch M."/>
            <person name="Goldberg J."/>
            <person name="Griggs A."/>
            <person name="Gujja S."/>
            <person name="Heilman E."/>
            <person name="Heiman D."/>
            <person name="Howarth C."/>
            <person name="Mehta T."/>
            <person name="Neiman D."/>
            <person name="Pearson M."/>
            <person name="Roberts A."/>
            <person name="Saif S."/>
            <person name="Shea T."/>
            <person name="Shenoy N."/>
            <person name="Sisk P."/>
            <person name="Stolte C."/>
            <person name="Sykes S."/>
            <person name="White J."/>
            <person name="Yandava C."/>
            <person name="Burger G."/>
            <person name="Gray M.W."/>
            <person name="Holland P.W.H."/>
            <person name="King N."/>
            <person name="Lang F.B.F."/>
            <person name="Roger A.J."/>
            <person name="Ruiz-Trillo I."/>
            <person name="Haas B."/>
            <person name="Nusbaum C."/>
            <person name="Birren B."/>
        </authorList>
    </citation>
    <scope>NUCLEOTIDE SEQUENCE [LARGE SCALE GENOMIC DNA]</scope>
    <source>
        <strain evidence="2 3">JP610</strain>
    </source>
</reference>
<feature type="compositionally biased region" description="Basic and acidic residues" evidence="1">
    <location>
        <begin position="248"/>
        <end position="257"/>
    </location>
</feature>
<evidence type="ECO:0000313" key="2">
    <source>
        <dbReference type="EMBL" id="KNC83746.1"/>
    </source>
</evidence>
<protein>
    <submittedName>
        <fullName evidence="2">Uncharacterized protein</fullName>
    </submittedName>
</protein>
<dbReference type="AlphaFoldDB" id="A0A0L0G4L2"/>
<feature type="compositionally biased region" description="Basic and acidic residues" evidence="1">
    <location>
        <begin position="111"/>
        <end position="122"/>
    </location>
</feature>
<feature type="compositionally biased region" description="Basic residues" evidence="1">
    <location>
        <begin position="224"/>
        <end position="236"/>
    </location>
</feature>
<proteinExistence type="predicted"/>
<feature type="compositionally biased region" description="Polar residues" evidence="1">
    <location>
        <begin position="1"/>
        <end position="10"/>
    </location>
</feature>
<dbReference type="RefSeq" id="XP_014157648.1">
    <property type="nucleotide sequence ID" value="XM_014302173.1"/>
</dbReference>
<feature type="compositionally biased region" description="Polar residues" evidence="1">
    <location>
        <begin position="382"/>
        <end position="403"/>
    </location>
</feature>
<feature type="region of interest" description="Disordered" evidence="1">
    <location>
        <begin position="1"/>
        <end position="605"/>
    </location>
</feature>
<feature type="compositionally biased region" description="Basic residues" evidence="1">
    <location>
        <begin position="258"/>
        <end position="270"/>
    </location>
</feature>
<evidence type="ECO:0000313" key="3">
    <source>
        <dbReference type="Proteomes" id="UP000054560"/>
    </source>
</evidence>
<name>A0A0L0G4L2_9EUKA</name>
<feature type="compositionally biased region" description="Low complexity" evidence="1">
    <location>
        <begin position="592"/>
        <end position="605"/>
    </location>
</feature>
<feature type="compositionally biased region" description="Low complexity" evidence="1">
    <location>
        <begin position="136"/>
        <end position="147"/>
    </location>
</feature>
<dbReference type="Proteomes" id="UP000054560">
    <property type="component" value="Unassembled WGS sequence"/>
</dbReference>
<feature type="compositionally biased region" description="Basic and acidic residues" evidence="1">
    <location>
        <begin position="572"/>
        <end position="586"/>
    </location>
</feature>
<dbReference type="GeneID" id="25904526"/>
<gene>
    <name evidence="2" type="ORF">SARC_04022</name>
</gene>
<dbReference type="EMBL" id="KQ241812">
    <property type="protein sequence ID" value="KNC83746.1"/>
    <property type="molecule type" value="Genomic_DNA"/>
</dbReference>
<feature type="compositionally biased region" description="Low complexity" evidence="1">
    <location>
        <begin position="366"/>
        <end position="381"/>
    </location>
</feature>
<sequence>MDIMSFQSAEYSERSGADDSGSDDGDSGSPIRHSRRLARTQVVNYRIPRGNEGLREDMDTDVSEEKDNKKQEQIDLKPKPKPKDNIIYKEFSWSSTESESENGTKKKKGKGKDSGDDAKDTDFELDSDVAEKESSAEGSSDSSLESAVLFVPGRDDRVVYSRAKQKSVAVEKAAKSKPRKGKGKGAGAGEKGKAVKKVSASRYASDSESDGSRYESSGTEVKKWKGKKPVNKGRRGRISDSESDASEYESRETEMSLRKRKKPAKKGRRGRISDSESDASEYESRETGVSKRKRKKPAKKGRRGRISDSDSGSDSDVREYESSTGRKGRAQVNTKQKGRTAKGAKKSRRQLTDSEESEDGREVSAKKGSSSTTRKSKSASTNGNAYTNTNLFRNVNTNVNAYTNMGGKSVRWHSQQQSMLDSAGSESASEWEQPTLKNKKRQSSVQTKVAVSKTSKSRHRFGTDIGNASASESDGPMKRSMRALRMKSAREAEDMYGPGSAVGASAGEGDGGSEAELRPKSKTRRLSRGNRASQPRYRESPTPSPSPKPSRAISSRSGPKSKKKGRLPPTRGYREDSSDDADKAFLDDGDNSESASGSGSESDNGIDMYARLRQADMQQEVDDMGKVHVYIPRGLAQETAIKYSGYDLATAIRVSSAMANTSESNTKLSLASILNHMYEEQSVIEFMESCPAPSPSTMVACWQLAGSGDGGQRLMKCMKDPGLIVESVDAMYRLIHRWRQFGSEDRDKYDEIRVVGERNDNITDAICLDTVGIQELDFDDHAGAGYALLVDWESLKLRDDSHIRYLDFFKDFMNEAQRAAIGRVVDFVSQRWSHLPNYKVALPNGESGYTTIFCVKVDQMAHKEALSVAQYLSNLVRVWANFPLHTLRQNNALTHKECVRLTELVLIAVSFWVRMAELHLQKVEEYCKKIGASKRRTINHSAWEEEMDRRGATTEVVDRTNVISMELSGLGDSDCEEGFEV</sequence>
<accession>A0A0L0G4L2</accession>
<feature type="compositionally biased region" description="Polar residues" evidence="1">
    <location>
        <begin position="443"/>
        <end position="454"/>
    </location>
</feature>
<feature type="compositionally biased region" description="Polar residues" evidence="1">
    <location>
        <begin position="412"/>
        <end position="436"/>
    </location>
</feature>